<organism evidence="2 3">
    <name type="scientific">Actinacidiphila polyblastidii</name>
    <dbReference type="NCBI Taxonomy" id="3110430"/>
    <lineage>
        <taxon>Bacteria</taxon>
        <taxon>Bacillati</taxon>
        <taxon>Actinomycetota</taxon>
        <taxon>Actinomycetes</taxon>
        <taxon>Kitasatosporales</taxon>
        <taxon>Streptomycetaceae</taxon>
        <taxon>Actinacidiphila</taxon>
    </lineage>
</organism>
<dbReference type="RefSeq" id="WP_330799306.1">
    <property type="nucleotide sequence ID" value="NZ_JAZEWV010000031.1"/>
</dbReference>
<dbReference type="InterPro" id="IPR002575">
    <property type="entry name" value="Aminoglycoside_PTrfase"/>
</dbReference>
<proteinExistence type="predicted"/>
<name>A0ABU7PK44_9ACTN</name>
<evidence type="ECO:0000313" key="2">
    <source>
        <dbReference type="EMBL" id="MEE4545607.1"/>
    </source>
</evidence>
<reference evidence="2 3" key="1">
    <citation type="submission" date="2023-12" db="EMBL/GenBank/DDBJ databases">
        <title>Streptomyces sp. V4-01.</title>
        <authorList>
            <person name="Somphong A."/>
            <person name="Phongsopitanun W."/>
        </authorList>
    </citation>
    <scope>NUCLEOTIDE SEQUENCE [LARGE SCALE GENOMIC DNA]</scope>
    <source>
        <strain evidence="2 3">V4-01</strain>
    </source>
</reference>
<protein>
    <submittedName>
        <fullName evidence="2">Phosphotransferase</fullName>
    </submittedName>
</protein>
<comment type="caution">
    <text evidence="2">The sequence shown here is derived from an EMBL/GenBank/DDBJ whole genome shotgun (WGS) entry which is preliminary data.</text>
</comment>
<dbReference type="Pfam" id="PF01636">
    <property type="entry name" value="APH"/>
    <property type="match status" value="1"/>
</dbReference>
<dbReference type="InterPro" id="IPR011009">
    <property type="entry name" value="Kinase-like_dom_sf"/>
</dbReference>
<keyword evidence="3" id="KW-1185">Reference proteome</keyword>
<accession>A0ABU7PK44</accession>
<gene>
    <name evidence="2" type="ORF">V2S66_27025</name>
</gene>
<evidence type="ECO:0000313" key="3">
    <source>
        <dbReference type="Proteomes" id="UP001344658"/>
    </source>
</evidence>
<sequence length="264" mass="27421">MSRVEWFDLPVAVRVSVGARVGAVTGVVDVEHGLTCRLAAVLSTPDGRVFVKGVPVTDLDATVAQDFEAAVNGRVAGIGPLLLGRVAVAGWDVLIFEYVDGRHADLAPGSPHVDLVAGLLHEMEALSADGLAPPFADRLDGHVDGAGRLLLAGNALLHTDISSHNLLVDGATGRVHLVDWAMPAAGPAWVDVAFTAVRLMENGWAADAALEWAGGFASWRDADPVAVEAFVAATCSAWHARVGSAGAQPNNRRFRALLAGPVAV</sequence>
<dbReference type="Proteomes" id="UP001344658">
    <property type="component" value="Unassembled WGS sequence"/>
</dbReference>
<dbReference type="EMBL" id="JAZEWV010000031">
    <property type="protein sequence ID" value="MEE4545607.1"/>
    <property type="molecule type" value="Genomic_DNA"/>
</dbReference>
<dbReference type="SUPFAM" id="SSF56112">
    <property type="entry name" value="Protein kinase-like (PK-like)"/>
    <property type="match status" value="1"/>
</dbReference>
<dbReference type="Gene3D" id="3.90.1200.10">
    <property type="match status" value="1"/>
</dbReference>
<feature type="domain" description="Aminoglycoside phosphotransferase" evidence="1">
    <location>
        <begin position="154"/>
        <end position="220"/>
    </location>
</feature>
<evidence type="ECO:0000259" key="1">
    <source>
        <dbReference type="Pfam" id="PF01636"/>
    </source>
</evidence>